<dbReference type="PANTHER" id="PTHR23501">
    <property type="entry name" value="MAJOR FACILITATOR SUPERFAMILY"/>
    <property type="match status" value="1"/>
</dbReference>
<keyword evidence="3" id="KW-0813">Transport</keyword>
<dbReference type="FunFam" id="1.20.1250.20:FF:000196">
    <property type="entry name" value="MFS toxin efflux pump (AflT)"/>
    <property type="match status" value="1"/>
</dbReference>
<dbReference type="Gene3D" id="1.20.1720.10">
    <property type="entry name" value="Multidrug resistance protein D"/>
    <property type="match status" value="1"/>
</dbReference>
<comment type="subcellular location">
    <subcellularLocation>
        <location evidence="1">Cell membrane</location>
        <topology evidence="1">Multi-pass membrane protein</topology>
    </subcellularLocation>
</comment>
<dbReference type="PROSITE" id="PS50850">
    <property type="entry name" value="MFS"/>
    <property type="match status" value="1"/>
</dbReference>
<evidence type="ECO:0000256" key="10">
    <source>
        <dbReference type="SAM" id="Phobius"/>
    </source>
</evidence>
<feature type="transmembrane region" description="Helical" evidence="10">
    <location>
        <begin position="330"/>
        <end position="347"/>
    </location>
</feature>
<feature type="transmembrane region" description="Helical" evidence="10">
    <location>
        <begin position="169"/>
        <end position="187"/>
    </location>
</feature>
<organism evidence="12 13">
    <name type="scientific">Apiospora kogelbergensis</name>
    <dbReference type="NCBI Taxonomy" id="1337665"/>
    <lineage>
        <taxon>Eukaryota</taxon>
        <taxon>Fungi</taxon>
        <taxon>Dikarya</taxon>
        <taxon>Ascomycota</taxon>
        <taxon>Pezizomycotina</taxon>
        <taxon>Sordariomycetes</taxon>
        <taxon>Xylariomycetidae</taxon>
        <taxon>Amphisphaeriales</taxon>
        <taxon>Apiosporaceae</taxon>
        <taxon>Apiospora</taxon>
    </lineage>
</organism>
<dbReference type="Gene3D" id="1.20.1250.20">
    <property type="entry name" value="MFS general substrate transporter like domains"/>
    <property type="match status" value="1"/>
</dbReference>
<dbReference type="FunFam" id="1.20.1720.10:FF:000012">
    <property type="entry name" value="MFS toxin efflux pump (AflT)"/>
    <property type="match status" value="1"/>
</dbReference>
<feature type="transmembrane region" description="Helical" evidence="10">
    <location>
        <begin position="257"/>
        <end position="277"/>
    </location>
</feature>
<feature type="compositionally biased region" description="Polar residues" evidence="9">
    <location>
        <begin position="10"/>
        <end position="24"/>
    </location>
</feature>
<keyword evidence="4" id="KW-1003">Cell membrane</keyword>
<feature type="transmembrane region" description="Helical" evidence="10">
    <location>
        <begin position="566"/>
        <end position="586"/>
    </location>
</feature>
<evidence type="ECO:0000256" key="3">
    <source>
        <dbReference type="ARBA" id="ARBA00022448"/>
    </source>
</evidence>
<feature type="transmembrane region" description="Helical" evidence="10">
    <location>
        <begin position="496"/>
        <end position="514"/>
    </location>
</feature>
<dbReference type="PRINTS" id="PR01036">
    <property type="entry name" value="TCRTETB"/>
</dbReference>
<feature type="transmembrane region" description="Helical" evidence="10">
    <location>
        <begin position="434"/>
        <end position="452"/>
    </location>
</feature>
<evidence type="ECO:0000256" key="1">
    <source>
        <dbReference type="ARBA" id="ARBA00004651"/>
    </source>
</evidence>
<evidence type="ECO:0000256" key="2">
    <source>
        <dbReference type="ARBA" id="ARBA00007520"/>
    </source>
</evidence>
<dbReference type="PANTHER" id="PTHR23501:SF199">
    <property type="entry name" value="MFS EFFLUX TRANSPORTER INPD-RELATED"/>
    <property type="match status" value="1"/>
</dbReference>
<feature type="transmembrane region" description="Helical" evidence="10">
    <location>
        <begin position="226"/>
        <end position="250"/>
    </location>
</feature>
<dbReference type="SUPFAM" id="SSF103473">
    <property type="entry name" value="MFS general substrate transporter"/>
    <property type="match status" value="1"/>
</dbReference>
<evidence type="ECO:0000256" key="9">
    <source>
        <dbReference type="SAM" id="MobiDB-lite"/>
    </source>
</evidence>
<evidence type="ECO:0000256" key="5">
    <source>
        <dbReference type="ARBA" id="ARBA00022692"/>
    </source>
</evidence>
<keyword evidence="13" id="KW-1185">Reference proteome</keyword>
<reference evidence="12 13" key="1">
    <citation type="submission" date="2023-01" db="EMBL/GenBank/DDBJ databases">
        <title>Analysis of 21 Apiospora genomes using comparative genomics revels a genus with tremendous synthesis potential of carbohydrate active enzymes and secondary metabolites.</title>
        <authorList>
            <person name="Sorensen T."/>
        </authorList>
    </citation>
    <scope>NUCLEOTIDE SEQUENCE [LARGE SCALE GENOMIC DNA]</scope>
    <source>
        <strain evidence="12 13">CBS 117206</strain>
    </source>
</reference>
<keyword evidence="6 10" id="KW-1133">Transmembrane helix</keyword>
<feature type="transmembrane region" description="Helical" evidence="10">
    <location>
        <begin position="367"/>
        <end position="388"/>
    </location>
</feature>
<dbReference type="AlphaFoldDB" id="A0AAW0QP76"/>
<dbReference type="EMBL" id="JAQQWP010000006">
    <property type="protein sequence ID" value="KAK8113915.1"/>
    <property type="molecule type" value="Genomic_DNA"/>
</dbReference>
<feature type="transmembrane region" description="Helical" evidence="10">
    <location>
        <begin position="103"/>
        <end position="127"/>
    </location>
</feature>
<evidence type="ECO:0000259" key="11">
    <source>
        <dbReference type="PROSITE" id="PS50850"/>
    </source>
</evidence>
<dbReference type="FunFam" id="1.20.1250.20:FF:000489">
    <property type="entry name" value="MFS general substrate transporter"/>
    <property type="match status" value="1"/>
</dbReference>
<proteinExistence type="inferred from homology"/>
<dbReference type="InterPro" id="IPR020846">
    <property type="entry name" value="MFS_dom"/>
</dbReference>
<keyword evidence="7 10" id="KW-0472">Membrane</keyword>
<comment type="caution">
    <text evidence="12">The sequence shown here is derived from an EMBL/GenBank/DDBJ whole genome shotgun (WGS) entry which is preliminary data.</text>
</comment>
<dbReference type="Pfam" id="PF07690">
    <property type="entry name" value="MFS_1"/>
    <property type="match status" value="1"/>
</dbReference>
<evidence type="ECO:0000256" key="7">
    <source>
        <dbReference type="ARBA" id="ARBA00023136"/>
    </source>
</evidence>
<evidence type="ECO:0000313" key="13">
    <source>
        <dbReference type="Proteomes" id="UP001392437"/>
    </source>
</evidence>
<dbReference type="GO" id="GO:0005886">
    <property type="term" value="C:plasma membrane"/>
    <property type="evidence" value="ECO:0007669"/>
    <property type="project" value="UniProtKB-SubCell"/>
</dbReference>
<feature type="region of interest" description="Disordered" evidence="9">
    <location>
        <begin position="1"/>
        <end position="88"/>
    </location>
</feature>
<dbReference type="InterPro" id="IPR011701">
    <property type="entry name" value="MFS"/>
</dbReference>
<feature type="transmembrane region" description="Helical" evidence="10">
    <location>
        <begin position="139"/>
        <end position="157"/>
    </location>
</feature>
<feature type="transmembrane region" description="Helical" evidence="10">
    <location>
        <begin position="297"/>
        <end position="318"/>
    </location>
</feature>
<feature type="domain" description="Major facilitator superfamily (MFS) profile" evidence="11">
    <location>
        <begin position="104"/>
        <end position="592"/>
    </location>
</feature>
<protein>
    <submittedName>
        <fullName evidence="12">DHA14-like major facilitator</fullName>
    </submittedName>
</protein>
<name>A0AAW0QP76_9PEZI</name>
<keyword evidence="8" id="KW-0325">Glycoprotein</keyword>
<accession>A0AAW0QP76</accession>
<feature type="transmembrane region" description="Helical" evidence="10">
    <location>
        <begin position="459"/>
        <end position="476"/>
    </location>
</feature>
<feature type="compositionally biased region" description="Basic and acidic residues" evidence="9">
    <location>
        <begin position="28"/>
        <end position="53"/>
    </location>
</feature>
<evidence type="ECO:0000256" key="6">
    <source>
        <dbReference type="ARBA" id="ARBA00022989"/>
    </source>
</evidence>
<dbReference type="GO" id="GO:0022857">
    <property type="term" value="F:transmembrane transporter activity"/>
    <property type="evidence" value="ECO:0007669"/>
    <property type="project" value="InterPro"/>
</dbReference>
<feature type="compositionally biased region" description="Basic and acidic residues" evidence="9">
    <location>
        <begin position="77"/>
        <end position="88"/>
    </location>
</feature>
<feature type="transmembrane region" description="Helical" evidence="10">
    <location>
        <begin position="199"/>
        <end position="220"/>
    </location>
</feature>
<dbReference type="InterPro" id="IPR036259">
    <property type="entry name" value="MFS_trans_sf"/>
</dbReference>
<evidence type="ECO:0000256" key="4">
    <source>
        <dbReference type="ARBA" id="ARBA00022475"/>
    </source>
</evidence>
<comment type="similarity">
    <text evidence="2">Belongs to the major facilitator superfamily. TCR/Tet family.</text>
</comment>
<evidence type="ECO:0000313" key="12">
    <source>
        <dbReference type="EMBL" id="KAK8113915.1"/>
    </source>
</evidence>
<evidence type="ECO:0000256" key="8">
    <source>
        <dbReference type="ARBA" id="ARBA00023180"/>
    </source>
</evidence>
<dbReference type="CDD" id="cd17502">
    <property type="entry name" value="MFS_Azr1_MDR_like"/>
    <property type="match status" value="1"/>
</dbReference>
<feature type="transmembrane region" description="Helical" evidence="10">
    <location>
        <begin position="408"/>
        <end position="428"/>
    </location>
</feature>
<dbReference type="Proteomes" id="UP001392437">
    <property type="component" value="Unassembled WGS sequence"/>
</dbReference>
<sequence>MAHNRPRHTPQASSVAPTLVNSPTIGGRHYEEMEKEKEKEPQTTYEFRDRDPADTGSLRHGVEPASHLSETAPQPTEAEKINGKEAQLREDGTEYPGGVKLHLIMLAICLAVFLMALDNAIIATAIPKITDEFRSLPDVGWYGSAYLLTAAALQLLFGKLYTFFSIKWVYLGAVVTFELGSLVCGVAQNSVTLIIGRAVAGLGSAGLMSGSLLILAHSVPLSKRPIYSGMIGGLYGVASVAGPLLGGVFADKATWRWCFFINLPIGAVTILVIAFFYADPELTRPSAESFVERVKRFDPVGTAIFMPAVVCLLLALQWGGTKYPWDSSRIIALFVISGVMILAFLYVQHWQGENATVPPRIMKNRSVWTSSLFGFLATSAFFLMVYYLPIWFQAVQGASAVDSGLRNLPMLISVVVASMVAGVAVTVFGYYTPFMIAATVLMSIGGGLLSTFHPDTPRAAWIGYQVIFGFGVGLGMQQPLMAVQAVLSMADVPTGTAIVVFSQTVGGSLFISVGQSIFTNQLVKSLAAYVPTLSPAIVLASGATNLQKTLPAGDIAGVTLAYSEGLTKAFLVTVVCSVLSVVGCALNPWKSIKGKNVEAGFA</sequence>
<keyword evidence="5 10" id="KW-0812">Transmembrane</keyword>
<feature type="transmembrane region" description="Helical" evidence="10">
    <location>
        <begin position="526"/>
        <end position="546"/>
    </location>
</feature>
<gene>
    <name evidence="12" type="ORF">PG999_005984</name>
</gene>